<comment type="similarity">
    <text evidence="1">Belongs to the lcsJ thioesterase family.</text>
</comment>
<evidence type="ECO:0008006" key="4">
    <source>
        <dbReference type="Google" id="ProtNLM"/>
    </source>
</evidence>
<organism evidence="2 3">
    <name type="scientific">Fusarium oxysporum NRRL 32931</name>
    <dbReference type="NCBI Taxonomy" id="660029"/>
    <lineage>
        <taxon>Eukaryota</taxon>
        <taxon>Fungi</taxon>
        <taxon>Dikarya</taxon>
        <taxon>Ascomycota</taxon>
        <taxon>Pezizomycotina</taxon>
        <taxon>Sordariomycetes</taxon>
        <taxon>Hypocreomycetidae</taxon>
        <taxon>Hypocreales</taxon>
        <taxon>Nectriaceae</taxon>
        <taxon>Fusarium</taxon>
        <taxon>Fusarium oxysporum species complex</taxon>
    </lineage>
</organism>
<dbReference type="Pfam" id="PF00378">
    <property type="entry name" value="ECH_1"/>
    <property type="match status" value="1"/>
</dbReference>
<dbReference type="InterPro" id="IPR051490">
    <property type="entry name" value="THEM6_lcsJ_thioesterase"/>
</dbReference>
<evidence type="ECO:0000256" key="1">
    <source>
        <dbReference type="ARBA" id="ARBA00038476"/>
    </source>
</evidence>
<reference evidence="2 3" key="1">
    <citation type="submission" date="2011-06" db="EMBL/GenBank/DDBJ databases">
        <title>The Genome Sequence of Fusarium oxysporum FOSC 3-a.</title>
        <authorList>
            <consortium name="The Broad Institute Genome Sequencing Platform"/>
            <person name="Ma L.-J."/>
            <person name="Gale L.R."/>
            <person name="Schwartz D.C."/>
            <person name="Zhou S."/>
            <person name="Corby-Kistler H."/>
            <person name="Young S.K."/>
            <person name="Zeng Q."/>
            <person name="Gargeya S."/>
            <person name="Fitzgerald M."/>
            <person name="Haas B."/>
            <person name="Abouelleil A."/>
            <person name="Alvarado L."/>
            <person name="Arachchi H.M."/>
            <person name="Berlin A."/>
            <person name="Brown A."/>
            <person name="Chapman S.B."/>
            <person name="Chen Z."/>
            <person name="Dunbar C."/>
            <person name="Freedman E."/>
            <person name="Gearin G."/>
            <person name="Gellesch M."/>
            <person name="Goldberg J."/>
            <person name="Griggs A."/>
            <person name="Gujja S."/>
            <person name="Heiman D."/>
            <person name="Howarth C."/>
            <person name="Larson L."/>
            <person name="Lui A."/>
            <person name="MacDonald P.J.P."/>
            <person name="Mehta T."/>
            <person name="Montmayeur A."/>
            <person name="Murphy C."/>
            <person name="Neiman D."/>
            <person name="Pearson M."/>
            <person name="Priest M."/>
            <person name="Roberts A."/>
            <person name="Saif S."/>
            <person name="Shea T."/>
            <person name="Shenoy N."/>
            <person name="Sisk P."/>
            <person name="Stolte C."/>
            <person name="Sykes S."/>
            <person name="Wortman J."/>
            <person name="Nusbaum C."/>
            <person name="Birren B."/>
        </authorList>
    </citation>
    <scope>NUCLEOTIDE SEQUENCE [LARGE SCALE GENOMIC DNA]</scope>
    <source>
        <strain evidence="3">FOSC 3-a</strain>
    </source>
</reference>
<protein>
    <recommendedName>
        <fullName evidence="4">Enoyl-CoA hydratase</fullName>
    </recommendedName>
</protein>
<sequence length="595" mass="65854">MSATIEVPASYSSLPFKDITISRVPADSPSATKVLILSFNRPDKHNAVTENLLTELETAYRVIDQDERVRAVVLTGAGKAFCAGADLQVGFSGLMAHKESEESIARYRDQGGRVALAIANCTKPTIVAINGPAAGFGLTVTFPATIRVAWSGAKVALPFARLGLSLESCSAYFLPRLVGLAKAMHIVTTGETYFASDPLVSPLFSKLLPTPEETVAYAVELASNIGENTSLTSTKLMRDMLLYNSETPEEMHKLDSKVFISLVGSQDNVAVGFLNSSFCTQLIVSLDFLKWIQVAVSRYLNAPSLNLDGNDHVKTSALLNMADTVSNMSTISLSPMASLFSWRTLAFVFMLTNLKALHFMWFARFLRAFVRRLTDSAPEKLLSPRCIFLPAISATRSPALECDYNLHKSNSTYFTDMDMSRGNFSLVLFGKAFNPLPGPTHFTMILGGTTCTWRKEIKPYARYELWTRVLSWDEKWLYVVTHFVKPGVFQPTEFVLQPYKKPKAAKGQEKDVDTLKSVYASSVARYVFKNNRRTIPPVEALQKSNLLPNDEVSLADIEKERASSLAIGRLEAGWDAVHNCFQPTRPALGWYYSAY</sequence>
<dbReference type="PANTHER" id="PTHR12475">
    <property type="match status" value="1"/>
</dbReference>
<dbReference type="CDD" id="cd00586">
    <property type="entry name" value="4HBT"/>
    <property type="match status" value="1"/>
</dbReference>
<gene>
    <name evidence="2" type="ORF">FOYG_00015</name>
</gene>
<dbReference type="InterPro" id="IPR001753">
    <property type="entry name" value="Enoyl-CoA_hydra/iso"/>
</dbReference>
<dbReference type="SUPFAM" id="SSF52096">
    <property type="entry name" value="ClpP/crotonase"/>
    <property type="match status" value="1"/>
</dbReference>
<accession>W9IYQ2</accession>
<dbReference type="Pfam" id="PF13279">
    <property type="entry name" value="4HBT_2"/>
    <property type="match status" value="1"/>
</dbReference>
<dbReference type="EMBL" id="JH717839">
    <property type="protein sequence ID" value="EWZ00119.1"/>
    <property type="molecule type" value="Genomic_DNA"/>
</dbReference>
<proteinExistence type="inferred from homology"/>
<dbReference type="PANTHER" id="PTHR12475:SF4">
    <property type="entry name" value="PROTEIN THEM6"/>
    <property type="match status" value="1"/>
</dbReference>
<dbReference type="AlphaFoldDB" id="W9IYQ2"/>
<dbReference type="Proteomes" id="UP000030753">
    <property type="component" value="Unassembled WGS sequence"/>
</dbReference>
<dbReference type="Gene3D" id="3.90.226.10">
    <property type="entry name" value="2-enoyl-CoA Hydratase, Chain A, domain 1"/>
    <property type="match status" value="1"/>
</dbReference>
<dbReference type="SUPFAM" id="SSF54637">
    <property type="entry name" value="Thioesterase/thiol ester dehydrase-isomerase"/>
    <property type="match status" value="1"/>
</dbReference>
<dbReference type="HOGENOM" id="CLU_458585_0_0_1"/>
<dbReference type="CDD" id="cd06558">
    <property type="entry name" value="crotonase-like"/>
    <property type="match status" value="1"/>
</dbReference>
<dbReference type="InterPro" id="IPR029069">
    <property type="entry name" value="HotDog_dom_sf"/>
</dbReference>
<dbReference type="InterPro" id="IPR029045">
    <property type="entry name" value="ClpP/crotonase-like_dom_sf"/>
</dbReference>
<dbReference type="OrthoDB" id="2018133at2759"/>
<name>W9IYQ2_FUSOX</name>
<evidence type="ECO:0000313" key="2">
    <source>
        <dbReference type="EMBL" id="EWZ00119.1"/>
    </source>
</evidence>
<evidence type="ECO:0000313" key="3">
    <source>
        <dbReference type="Proteomes" id="UP000030753"/>
    </source>
</evidence>